<organism evidence="1 2">
    <name type="scientific">Aspergillus melleus</name>
    <dbReference type="NCBI Taxonomy" id="138277"/>
    <lineage>
        <taxon>Eukaryota</taxon>
        <taxon>Fungi</taxon>
        <taxon>Dikarya</taxon>
        <taxon>Ascomycota</taxon>
        <taxon>Pezizomycotina</taxon>
        <taxon>Eurotiomycetes</taxon>
        <taxon>Eurotiomycetidae</taxon>
        <taxon>Eurotiales</taxon>
        <taxon>Aspergillaceae</taxon>
        <taxon>Aspergillus</taxon>
        <taxon>Aspergillus subgen. Circumdati</taxon>
    </lineage>
</organism>
<reference evidence="1 2" key="1">
    <citation type="journal article" date="2023" name="ACS Omega">
        <title>Identification of the Neoaspergillic Acid Biosynthesis Gene Cluster by Establishing an In Vitro CRISPR-Ribonucleoprotein Genetic System in Aspergillus melleus.</title>
        <authorList>
            <person name="Yuan B."/>
            <person name="Grau M.F."/>
            <person name="Murata R.M."/>
            <person name="Torok T."/>
            <person name="Venkateswaran K."/>
            <person name="Stajich J.E."/>
            <person name="Wang C.C.C."/>
        </authorList>
    </citation>
    <scope>NUCLEOTIDE SEQUENCE [LARGE SCALE GENOMIC DNA]</scope>
    <source>
        <strain evidence="1 2">IMV 1140</strain>
    </source>
</reference>
<protein>
    <submittedName>
        <fullName evidence="1">Uncharacterized protein</fullName>
    </submittedName>
</protein>
<sequence length="118" mass="13541">MPMFPSLSKPLSTTLRRSLRPATTLYPRLRPYHPEPISTKGEDFYVAATFPDDFESPTLIIKKKGGGSPPSWDELHSTLSEASVKADRGEVEFKPLERRDDIERILWPDREEPKMDEL</sequence>
<proteinExistence type="predicted"/>
<dbReference type="EMBL" id="JAOPJF010000070">
    <property type="protein sequence ID" value="KAK1141062.1"/>
    <property type="molecule type" value="Genomic_DNA"/>
</dbReference>
<name>A0ACC3AU22_9EURO</name>
<keyword evidence="2" id="KW-1185">Reference proteome</keyword>
<gene>
    <name evidence="1" type="ORF">N8T08_009635</name>
</gene>
<evidence type="ECO:0000313" key="1">
    <source>
        <dbReference type="EMBL" id="KAK1141062.1"/>
    </source>
</evidence>
<comment type="caution">
    <text evidence="1">The sequence shown here is derived from an EMBL/GenBank/DDBJ whole genome shotgun (WGS) entry which is preliminary data.</text>
</comment>
<evidence type="ECO:0000313" key="2">
    <source>
        <dbReference type="Proteomes" id="UP001177260"/>
    </source>
</evidence>
<dbReference type="Proteomes" id="UP001177260">
    <property type="component" value="Unassembled WGS sequence"/>
</dbReference>
<accession>A0ACC3AU22</accession>